<evidence type="ECO:0000313" key="2">
    <source>
        <dbReference type="Proteomes" id="UP000430146"/>
    </source>
</evidence>
<gene>
    <name evidence="1" type="ORF">AELLOGFF_03225</name>
</gene>
<accession>A0A5S9P8S1</accession>
<dbReference type="EMBL" id="CACSIP010000007">
    <property type="protein sequence ID" value="CAA0099964.1"/>
    <property type="molecule type" value="Genomic_DNA"/>
</dbReference>
<dbReference type="AlphaFoldDB" id="A0A5S9P8S1"/>
<sequence>MYRPASIRRDMTYTSEPEWHLPPWTDDEVANINDYQRSGEMHPLTCGCDPAISASNTEPHQDDWDF</sequence>
<keyword evidence="2" id="KW-1185">Reference proteome</keyword>
<name>A0A5S9P8S1_MYCVN</name>
<reference evidence="1 2" key="1">
    <citation type="submission" date="2019-11" db="EMBL/GenBank/DDBJ databases">
        <authorList>
            <person name="Holert J."/>
        </authorList>
    </citation>
    <scope>NUCLEOTIDE SEQUENCE [LARGE SCALE GENOMIC DNA]</scope>
    <source>
        <strain evidence="1">BC8_1</strain>
    </source>
</reference>
<organism evidence="1 2">
    <name type="scientific">Mycolicibacterium vanbaalenii</name>
    <name type="common">Mycobacterium vanbaalenii</name>
    <dbReference type="NCBI Taxonomy" id="110539"/>
    <lineage>
        <taxon>Bacteria</taxon>
        <taxon>Bacillati</taxon>
        <taxon>Actinomycetota</taxon>
        <taxon>Actinomycetes</taxon>
        <taxon>Mycobacteriales</taxon>
        <taxon>Mycobacteriaceae</taxon>
        <taxon>Mycolicibacterium</taxon>
    </lineage>
</organism>
<evidence type="ECO:0000313" key="1">
    <source>
        <dbReference type="EMBL" id="CAA0099964.1"/>
    </source>
</evidence>
<protein>
    <submittedName>
        <fullName evidence="1">Uncharacterized protein</fullName>
    </submittedName>
</protein>
<dbReference type="Proteomes" id="UP000430146">
    <property type="component" value="Unassembled WGS sequence"/>
</dbReference>
<proteinExistence type="predicted"/>